<reference evidence="10 11" key="1">
    <citation type="journal article" date="2016" name="Nat. Commun.">
        <title>Thousands of microbial genomes shed light on interconnected biogeochemical processes in an aquifer system.</title>
        <authorList>
            <person name="Anantharaman K."/>
            <person name="Brown C.T."/>
            <person name="Hug L.A."/>
            <person name="Sharon I."/>
            <person name="Castelle C.J."/>
            <person name="Probst A.J."/>
            <person name="Thomas B.C."/>
            <person name="Singh A."/>
            <person name="Wilkins M.J."/>
            <person name="Karaoz U."/>
            <person name="Brodie E.L."/>
            <person name="Williams K.H."/>
            <person name="Hubbard S.S."/>
            <person name="Banfield J.F."/>
        </authorList>
    </citation>
    <scope>NUCLEOTIDE SEQUENCE [LARGE SCALE GENOMIC DNA]</scope>
</reference>
<keyword evidence="1 7" id="KW-0963">Cytoplasm</keyword>
<feature type="binding site" evidence="7 8">
    <location>
        <position position="10"/>
    </location>
    <ligand>
        <name>S-adenosyl-L-methionine</name>
        <dbReference type="ChEBI" id="CHEBI:59789"/>
    </ligand>
</feature>
<dbReference type="InterPro" id="IPR029063">
    <property type="entry name" value="SAM-dependent_MTases_sf"/>
</dbReference>
<feature type="binding site" evidence="7 8">
    <location>
        <position position="86"/>
    </location>
    <ligand>
        <name>S-adenosyl-L-methionine</name>
        <dbReference type="ChEBI" id="CHEBI:59789"/>
    </ligand>
</feature>
<protein>
    <recommendedName>
        <fullName evidence="7">Ribosomal RNA small subunit methyltransferase A</fullName>
        <ecNumber evidence="7">2.1.1.182</ecNumber>
    </recommendedName>
    <alternativeName>
        <fullName evidence="7">16S rRNA (adenine(1518)-N(6)/adenine(1519)-N(6))-dimethyltransferase</fullName>
    </alternativeName>
    <alternativeName>
        <fullName evidence="7">16S rRNA dimethyladenosine transferase</fullName>
    </alternativeName>
    <alternativeName>
        <fullName evidence="7">16S rRNA dimethylase</fullName>
    </alternativeName>
    <alternativeName>
        <fullName evidence="7">S-adenosylmethionine-6-N', N'-adenosyl(rRNA) dimethyltransferase</fullName>
    </alternativeName>
</protein>
<dbReference type="InterPro" id="IPR001737">
    <property type="entry name" value="KsgA/Erm"/>
</dbReference>
<dbReference type="AlphaFoldDB" id="A0A1F5EHV3"/>
<dbReference type="GO" id="GO:0052908">
    <property type="term" value="F:16S rRNA (adenine(1518)-N(6)/adenine(1519)-N(6))-dimethyltransferase activity"/>
    <property type="evidence" value="ECO:0007669"/>
    <property type="project" value="UniProtKB-EC"/>
</dbReference>
<dbReference type="EMBL" id="MFAE01000011">
    <property type="protein sequence ID" value="OGD66955.1"/>
    <property type="molecule type" value="Genomic_DNA"/>
</dbReference>
<dbReference type="CDD" id="cd02440">
    <property type="entry name" value="AdoMet_MTases"/>
    <property type="match status" value="1"/>
</dbReference>
<feature type="binding site" evidence="7 8">
    <location>
        <position position="12"/>
    </location>
    <ligand>
        <name>S-adenosyl-L-methionine</name>
        <dbReference type="ChEBI" id="CHEBI:59789"/>
    </ligand>
</feature>
<keyword evidence="4 7" id="KW-0808">Transferase</keyword>
<dbReference type="PANTHER" id="PTHR11727:SF7">
    <property type="entry name" value="DIMETHYLADENOSINE TRANSFERASE-RELATED"/>
    <property type="match status" value="1"/>
</dbReference>
<dbReference type="NCBIfam" id="TIGR00755">
    <property type="entry name" value="ksgA"/>
    <property type="match status" value="1"/>
</dbReference>
<proteinExistence type="inferred from homology"/>
<dbReference type="InterPro" id="IPR011530">
    <property type="entry name" value="rRNA_adenine_dimethylase"/>
</dbReference>
<comment type="similarity">
    <text evidence="7">Belongs to the class I-like SAM-binding methyltransferase superfamily. rRNA adenine N(6)-methyltransferase family. RsmA subfamily.</text>
</comment>
<sequence>MQNKKTLGQNFLKSGNIINKIVETADISDNDFILEIGPGKGVLTEKLLDKAGKVIVVEKDIRLISYLEEKFENYIKKDKLKVIYGDILDFEAKDIFLKEDYKIVANIPYYITGKIVKKFLSEKKQPTMMVLMVQKEVAKRITQLPESILSISVKIYGDPKYVKTVKAENFSPKPKVDSAILLINNISKNFFKEEKEGEKHKKIAEKDFFYLVKAGFSHKRKTLINNLITDYDEKKELNKEILNKSFQELNFSPKIRAENLSKNDWKSLFIKIN</sequence>
<evidence type="ECO:0000256" key="6">
    <source>
        <dbReference type="ARBA" id="ARBA00022884"/>
    </source>
</evidence>
<evidence type="ECO:0000256" key="4">
    <source>
        <dbReference type="ARBA" id="ARBA00022679"/>
    </source>
</evidence>
<gene>
    <name evidence="7" type="primary">rsmA</name>
    <name evidence="7" type="synonym">ksgA</name>
    <name evidence="10" type="ORF">A2442_00100</name>
</gene>
<comment type="function">
    <text evidence="7">Specifically dimethylates two adjacent adenosines (A1518 and A1519) in the loop of a conserved hairpin near the 3'-end of 16S rRNA in the 30S particle. May play a critical role in biogenesis of 30S subunits.</text>
</comment>
<keyword evidence="5 7" id="KW-0949">S-adenosyl-L-methionine</keyword>
<feature type="domain" description="Ribosomal RNA adenine methylase transferase N-terminal" evidence="9">
    <location>
        <begin position="17"/>
        <end position="187"/>
    </location>
</feature>
<evidence type="ECO:0000256" key="7">
    <source>
        <dbReference type="HAMAP-Rule" id="MF_00607"/>
    </source>
</evidence>
<keyword evidence="6 7" id="KW-0694">RNA-binding</keyword>
<dbReference type="InterPro" id="IPR023165">
    <property type="entry name" value="rRNA_Ade_diMease-like_C"/>
</dbReference>
<comment type="caution">
    <text evidence="10">The sequence shown here is derived from an EMBL/GenBank/DDBJ whole genome shotgun (WGS) entry which is preliminary data.</text>
</comment>
<dbReference type="Pfam" id="PF00398">
    <property type="entry name" value="RrnaAD"/>
    <property type="match status" value="1"/>
</dbReference>
<dbReference type="PROSITE" id="PS51689">
    <property type="entry name" value="SAM_RNA_A_N6_MT"/>
    <property type="match status" value="1"/>
</dbReference>
<evidence type="ECO:0000256" key="8">
    <source>
        <dbReference type="PROSITE-ProRule" id="PRU01026"/>
    </source>
</evidence>
<comment type="catalytic activity">
    <reaction evidence="7">
        <text>adenosine(1518)/adenosine(1519) in 16S rRNA + 4 S-adenosyl-L-methionine = N(6)-dimethyladenosine(1518)/N(6)-dimethyladenosine(1519) in 16S rRNA + 4 S-adenosyl-L-homocysteine + 4 H(+)</text>
        <dbReference type="Rhea" id="RHEA:19609"/>
        <dbReference type="Rhea" id="RHEA-COMP:10232"/>
        <dbReference type="Rhea" id="RHEA-COMP:10233"/>
        <dbReference type="ChEBI" id="CHEBI:15378"/>
        <dbReference type="ChEBI" id="CHEBI:57856"/>
        <dbReference type="ChEBI" id="CHEBI:59789"/>
        <dbReference type="ChEBI" id="CHEBI:74411"/>
        <dbReference type="ChEBI" id="CHEBI:74493"/>
        <dbReference type="EC" id="2.1.1.182"/>
    </reaction>
</comment>
<evidence type="ECO:0000256" key="1">
    <source>
        <dbReference type="ARBA" id="ARBA00022490"/>
    </source>
</evidence>
<dbReference type="Gene3D" id="3.40.50.150">
    <property type="entry name" value="Vaccinia Virus protein VP39"/>
    <property type="match status" value="1"/>
</dbReference>
<evidence type="ECO:0000259" key="9">
    <source>
        <dbReference type="SMART" id="SM00650"/>
    </source>
</evidence>
<dbReference type="STRING" id="1797582.A2442_00100"/>
<dbReference type="EC" id="2.1.1.182" evidence="7"/>
<keyword evidence="3 7" id="KW-0489">Methyltransferase</keyword>
<evidence type="ECO:0000313" key="11">
    <source>
        <dbReference type="Proteomes" id="UP000179003"/>
    </source>
</evidence>
<feature type="binding site" evidence="7 8">
    <location>
        <position position="37"/>
    </location>
    <ligand>
        <name>S-adenosyl-L-methionine</name>
        <dbReference type="ChEBI" id="CHEBI:59789"/>
    </ligand>
</feature>
<dbReference type="PANTHER" id="PTHR11727">
    <property type="entry name" value="DIMETHYLADENOSINE TRANSFERASE"/>
    <property type="match status" value="1"/>
</dbReference>
<evidence type="ECO:0000313" key="10">
    <source>
        <dbReference type="EMBL" id="OGD66955.1"/>
    </source>
</evidence>
<feature type="binding site" evidence="7 8">
    <location>
        <position position="58"/>
    </location>
    <ligand>
        <name>S-adenosyl-L-methionine</name>
        <dbReference type="ChEBI" id="CHEBI:59789"/>
    </ligand>
</feature>
<evidence type="ECO:0000256" key="5">
    <source>
        <dbReference type="ARBA" id="ARBA00022691"/>
    </source>
</evidence>
<dbReference type="Proteomes" id="UP000179003">
    <property type="component" value="Unassembled WGS sequence"/>
</dbReference>
<keyword evidence="2 7" id="KW-0698">rRNA processing</keyword>
<feature type="binding site" evidence="7 8">
    <location>
        <position position="106"/>
    </location>
    <ligand>
        <name>S-adenosyl-L-methionine</name>
        <dbReference type="ChEBI" id="CHEBI:59789"/>
    </ligand>
</feature>
<accession>A0A1F5EHV3</accession>
<dbReference type="HAMAP" id="MF_00607">
    <property type="entry name" value="16SrRNA_methyltr_A"/>
    <property type="match status" value="1"/>
</dbReference>
<dbReference type="SUPFAM" id="SSF53335">
    <property type="entry name" value="S-adenosyl-L-methionine-dependent methyltransferases"/>
    <property type="match status" value="1"/>
</dbReference>
<dbReference type="SMART" id="SM00650">
    <property type="entry name" value="rADc"/>
    <property type="match status" value="1"/>
</dbReference>
<name>A0A1F5EHV3_9BACT</name>
<dbReference type="PROSITE" id="PS01131">
    <property type="entry name" value="RRNA_A_DIMETH"/>
    <property type="match status" value="1"/>
</dbReference>
<dbReference type="GO" id="GO:0005829">
    <property type="term" value="C:cytosol"/>
    <property type="evidence" value="ECO:0007669"/>
    <property type="project" value="TreeGrafter"/>
</dbReference>
<organism evidence="10 11">
    <name type="scientific">Candidatus Campbellbacteria bacterium RIFOXYC2_FULL_35_25</name>
    <dbReference type="NCBI Taxonomy" id="1797582"/>
    <lineage>
        <taxon>Bacteria</taxon>
        <taxon>Candidatus Campbelliibacteriota</taxon>
    </lineage>
</organism>
<evidence type="ECO:0000256" key="2">
    <source>
        <dbReference type="ARBA" id="ARBA00022552"/>
    </source>
</evidence>
<dbReference type="Gene3D" id="1.10.8.100">
    <property type="entry name" value="Ribosomal RNA adenine dimethylase-like, domain 2"/>
    <property type="match status" value="1"/>
</dbReference>
<evidence type="ECO:0000256" key="3">
    <source>
        <dbReference type="ARBA" id="ARBA00022603"/>
    </source>
</evidence>
<comment type="subcellular location">
    <subcellularLocation>
        <location evidence="7">Cytoplasm</location>
    </subcellularLocation>
</comment>
<dbReference type="InterPro" id="IPR020598">
    <property type="entry name" value="rRNA_Ade_methylase_Trfase_N"/>
</dbReference>
<dbReference type="GO" id="GO:0003723">
    <property type="term" value="F:RNA binding"/>
    <property type="evidence" value="ECO:0007669"/>
    <property type="project" value="UniProtKB-UniRule"/>
</dbReference>
<dbReference type="InterPro" id="IPR020596">
    <property type="entry name" value="rRNA_Ade_Mease_Trfase_CS"/>
</dbReference>